<organism evidence="1 2">
    <name type="scientific">Grifola frondosa</name>
    <name type="common">Maitake</name>
    <name type="synonym">Polyporus frondosus</name>
    <dbReference type="NCBI Taxonomy" id="5627"/>
    <lineage>
        <taxon>Eukaryota</taxon>
        <taxon>Fungi</taxon>
        <taxon>Dikarya</taxon>
        <taxon>Basidiomycota</taxon>
        <taxon>Agaricomycotina</taxon>
        <taxon>Agaricomycetes</taxon>
        <taxon>Polyporales</taxon>
        <taxon>Grifolaceae</taxon>
        <taxon>Grifola</taxon>
    </lineage>
</organism>
<evidence type="ECO:0000313" key="1">
    <source>
        <dbReference type="EMBL" id="OBZ68196.1"/>
    </source>
</evidence>
<reference evidence="1 2" key="1">
    <citation type="submission" date="2016-03" db="EMBL/GenBank/DDBJ databases">
        <title>Whole genome sequencing of Grifola frondosa 9006-11.</title>
        <authorList>
            <person name="Min B."/>
            <person name="Park H."/>
            <person name="Kim J.-G."/>
            <person name="Cho H."/>
            <person name="Oh Y.-L."/>
            <person name="Kong W.-S."/>
            <person name="Choi I.-G."/>
        </authorList>
    </citation>
    <scope>NUCLEOTIDE SEQUENCE [LARGE SCALE GENOMIC DNA]</scope>
    <source>
        <strain evidence="1 2">9006-11</strain>
    </source>
</reference>
<keyword evidence="2" id="KW-1185">Reference proteome</keyword>
<protein>
    <submittedName>
        <fullName evidence="1">Uncharacterized protein</fullName>
    </submittedName>
</protein>
<dbReference type="EMBL" id="LUGG01000022">
    <property type="protein sequence ID" value="OBZ68196.1"/>
    <property type="molecule type" value="Genomic_DNA"/>
</dbReference>
<proteinExistence type="predicted"/>
<dbReference type="Proteomes" id="UP000092993">
    <property type="component" value="Unassembled WGS sequence"/>
</dbReference>
<comment type="caution">
    <text evidence="1">The sequence shown here is derived from an EMBL/GenBank/DDBJ whole genome shotgun (WGS) entry which is preliminary data.</text>
</comment>
<sequence length="79" mass="9239">MKTSLFLTEISSLSLLKIWLNWIRLIIFSLASHFPTFYRKHWSAGNMRLFATIPFLERMDACAGVWCANPRISLPRRVP</sequence>
<accession>A0A1C7LVG1</accession>
<name>A0A1C7LVG1_GRIFR</name>
<dbReference type="AlphaFoldDB" id="A0A1C7LVG1"/>
<gene>
    <name evidence="1" type="ORF">A0H81_11800</name>
</gene>
<evidence type="ECO:0000313" key="2">
    <source>
        <dbReference type="Proteomes" id="UP000092993"/>
    </source>
</evidence>